<keyword evidence="6 8" id="KW-1133">Transmembrane helix</keyword>
<evidence type="ECO:0000256" key="1">
    <source>
        <dbReference type="ARBA" id="ARBA00004429"/>
    </source>
</evidence>
<evidence type="ECO:0000256" key="4">
    <source>
        <dbReference type="ARBA" id="ARBA00022519"/>
    </source>
</evidence>
<dbReference type="RefSeq" id="WP_179615338.1">
    <property type="nucleotide sequence ID" value="NZ_CP059163.1"/>
</dbReference>
<dbReference type="PANTHER" id="PTHR43357">
    <property type="entry name" value="INNER MEMBRANE ABC TRANSPORTER PERMEASE PROTEIN YDCV"/>
    <property type="match status" value="1"/>
</dbReference>
<dbReference type="EMBL" id="JACCBE010000001">
    <property type="protein sequence ID" value="NYD57597.1"/>
    <property type="molecule type" value="Genomic_DNA"/>
</dbReference>
<keyword evidence="2 8" id="KW-0813">Transport</keyword>
<dbReference type="InterPro" id="IPR035906">
    <property type="entry name" value="MetI-like_sf"/>
</dbReference>
<comment type="subcellular location">
    <subcellularLocation>
        <location evidence="1">Cell inner membrane</location>
        <topology evidence="1">Multi-pass membrane protein</topology>
    </subcellularLocation>
    <subcellularLocation>
        <location evidence="8">Cell membrane</location>
        <topology evidence="8">Multi-pass membrane protein</topology>
    </subcellularLocation>
</comment>
<gene>
    <name evidence="10" type="ORF">BKA08_001835</name>
</gene>
<evidence type="ECO:0000256" key="3">
    <source>
        <dbReference type="ARBA" id="ARBA00022475"/>
    </source>
</evidence>
<sequence length="271" mass="28681">MTRLGRIALGLMVALTAAYLMLPSLVVIPMSLTSGRSLSFPPDGLSLRWYQELLDDPSWLQAFFNSVKVALLTAVCATVLGTAAALGLHRSRLRGTAAVALLVRAPLAVPYVVLGIALYAVFLRWGLTSTLLGFVLAHTVLAIPYVVMSVLPLLGSLDEGIEKAAATLGATPATVFRSVTLPALVPGMITGAFFSFIISFDEVVVAIFLGGVGFETLPLRMWSGVRVSIEPTIAAVATVLVLTSTLVLLAGYTGRALSKQIVERRSRKVTA</sequence>
<organism evidence="10 11">
    <name type="scientific">Nocardioides marinisabuli</name>
    <dbReference type="NCBI Taxonomy" id="419476"/>
    <lineage>
        <taxon>Bacteria</taxon>
        <taxon>Bacillati</taxon>
        <taxon>Actinomycetota</taxon>
        <taxon>Actinomycetes</taxon>
        <taxon>Propionibacteriales</taxon>
        <taxon>Nocardioidaceae</taxon>
        <taxon>Nocardioides</taxon>
    </lineage>
</organism>
<comment type="caution">
    <text evidence="10">The sequence shown here is derived from an EMBL/GenBank/DDBJ whole genome shotgun (WGS) entry which is preliminary data.</text>
</comment>
<evidence type="ECO:0000256" key="6">
    <source>
        <dbReference type="ARBA" id="ARBA00022989"/>
    </source>
</evidence>
<dbReference type="GO" id="GO:0005886">
    <property type="term" value="C:plasma membrane"/>
    <property type="evidence" value="ECO:0007669"/>
    <property type="project" value="UniProtKB-SubCell"/>
</dbReference>
<feature type="transmembrane region" description="Helical" evidence="8">
    <location>
        <begin position="233"/>
        <end position="257"/>
    </location>
</feature>
<keyword evidence="7 8" id="KW-0472">Membrane</keyword>
<dbReference type="AlphaFoldDB" id="A0A7Y9F0Y7"/>
<keyword evidence="4" id="KW-0997">Cell inner membrane</keyword>
<dbReference type="CDD" id="cd06261">
    <property type="entry name" value="TM_PBP2"/>
    <property type="match status" value="1"/>
</dbReference>
<evidence type="ECO:0000256" key="7">
    <source>
        <dbReference type="ARBA" id="ARBA00023136"/>
    </source>
</evidence>
<dbReference type="InterPro" id="IPR000515">
    <property type="entry name" value="MetI-like"/>
</dbReference>
<evidence type="ECO:0000313" key="11">
    <source>
        <dbReference type="Proteomes" id="UP000516957"/>
    </source>
</evidence>
<evidence type="ECO:0000256" key="8">
    <source>
        <dbReference type="RuleBase" id="RU363032"/>
    </source>
</evidence>
<dbReference type="GO" id="GO:0055085">
    <property type="term" value="P:transmembrane transport"/>
    <property type="evidence" value="ECO:0007669"/>
    <property type="project" value="InterPro"/>
</dbReference>
<reference evidence="10 11" key="1">
    <citation type="submission" date="2020-07" db="EMBL/GenBank/DDBJ databases">
        <title>Sequencing the genomes of 1000 actinobacteria strains.</title>
        <authorList>
            <person name="Klenk H.-P."/>
        </authorList>
    </citation>
    <scope>NUCLEOTIDE SEQUENCE [LARGE SCALE GENOMIC DNA]</scope>
    <source>
        <strain evidence="10 11">DSM 18965</strain>
    </source>
</reference>
<dbReference type="Gene3D" id="1.10.3720.10">
    <property type="entry name" value="MetI-like"/>
    <property type="match status" value="1"/>
</dbReference>
<dbReference type="PANTHER" id="PTHR43357:SF4">
    <property type="entry name" value="INNER MEMBRANE ABC TRANSPORTER PERMEASE PROTEIN YDCV"/>
    <property type="match status" value="1"/>
</dbReference>
<feature type="domain" description="ABC transmembrane type-1" evidence="9">
    <location>
        <begin position="63"/>
        <end position="251"/>
    </location>
</feature>
<evidence type="ECO:0000256" key="5">
    <source>
        <dbReference type="ARBA" id="ARBA00022692"/>
    </source>
</evidence>
<dbReference type="Proteomes" id="UP000516957">
    <property type="component" value="Unassembled WGS sequence"/>
</dbReference>
<protein>
    <submittedName>
        <fullName evidence="10">Putative spermidine/putrescine transport system permease protein</fullName>
    </submittedName>
</protein>
<evidence type="ECO:0000313" key="10">
    <source>
        <dbReference type="EMBL" id="NYD57597.1"/>
    </source>
</evidence>
<keyword evidence="11" id="KW-1185">Reference proteome</keyword>
<feature type="transmembrane region" description="Helical" evidence="8">
    <location>
        <begin position="7"/>
        <end position="32"/>
    </location>
</feature>
<dbReference type="PROSITE" id="PS50928">
    <property type="entry name" value="ABC_TM1"/>
    <property type="match status" value="1"/>
</dbReference>
<accession>A0A7Y9F0Y7</accession>
<dbReference type="SUPFAM" id="SSF161098">
    <property type="entry name" value="MetI-like"/>
    <property type="match status" value="1"/>
</dbReference>
<comment type="similarity">
    <text evidence="8">Belongs to the binding-protein-dependent transport system permease family.</text>
</comment>
<feature type="transmembrane region" description="Helical" evidence="8">
    <location>
        <begin position="101"/>
        <end position="125"/>
    </location>
</feature>
<dbReference type="Pfam" id="PF00528">
    <property type="entry name" value="BPD_transp_1"/>
    <property type="match status" value="1"/>
</dbReference>
<feature type="transmembrane region" description="Helical" evidence="8">
    <location>
        <begin position="69"/>
        <end position="89"/>
    </location>
</feature>
<evidence type="ECO:0000256" key="2">
    <source>
        <dbReference type="ARBA" id="ARBA00022448"/>
    </source>
</evidence>
<feature type="transmembrane region" description="Helical" evidence="8">
    <location>
        <begin position="131"/>
        <end position="154"/>
    </location>
</feature>
<name>A0A7Y9F0Y7_9ACTN</name>
<keyword evidence="5 8" id="KW-0812">Transmembrane</keyword>
<keyword evidence="3" id="KW-1003">Cell membrane</keyword>
<proteinExistence type="inferred from homology"/>
<evidence type="ECO:0000259" key="9">
    <source>
        <dbReference type="PROSITE" id="PS50928"/>
    </source>
</evidence>